<dbReference type="Proteomes" id="UP001152795">
    <property type="component" value="Unassembled WGS sequence"/>
</dbReference>
<dbReference type="OrthoDB" id="5966560at2759"/>
<accession>A0A6S7H0K1</accession>
<organism evidence="1 2">
    <name type="scientific">Paramuricea clavata</name>
    <name type="common">Red gorgonian</name>
    <name type="synonym">Violescent sea-whip</name>
    <dbReference type="NCBI Taxonomy" id="317549"/>
    <lineage>
        <taxon>Eukaryota</taxon>
        <taxon>Metazoa</taxon>
        <taxon>Cnidaria</taxon>
        <taxon>Anthozoa</taxon>
        <taxon>Octocorallia</taxon>
        <taxon>Malacalcyonacea</taxon>
        <taxon>Plexauridae</taxon>
        <taxon>Paramuricea</taxon>
    </lineage>
</organism>
<proteinExistence type="predicted"/>
<dbReference type="InterPro" id="IPR008906">
    <property type="entry name" value="HATC_C_dom"/>
</dbReference>
<dbReference type="GO" id="GO:0046983">
    <property type="term" value="F:protein dimerization activity"/>
    <property type="evidence" value="ECO:0007669"/>
    <property type="project" value="InterPro"/>
</dbReference>
<reference evidence="1" key="1">
    <citation type="submission" date="2020-04" db="EMBL/GenBank/DDBJ databases">
        <authorList>
            <person name="Alioto T."/>
            <person name="Alioto T."/>
            <person name="Gomez Garrido J."/>
        </authorList>
    </citation>
    <scope>NUCLEOTIDE SEQUENCE</scope>
    <source>
        <strain evidence="1">A484AB</strain>
    </source>
</reference>
<dbReference type="Pfam" id="PF05699">
    <property type="entry name" value="Dimer_Tnp_hAT"/>
    <property type="match status" value="1"/>
</dbReference>
<dbReference type="EMBL" id="CACRXK020002806">
    <property type="protein sequence ID" value="CAB3996139.1"/>
    <property type="molecule type" value="Genomic_DNA"/>
</dbReference>
<gene>
    <name evidence="1" type="ORF">PACLA_8A039652</name>
</gene>
<dbReference type="PANTHER" id="PTHR37162:SF1">
    <property type="entry name" value="BED-TYPE DOMAIN-CONTAINING PROTEIN"/>
    <property type="match status" value="1"/>
</dbReference>
<keyword evidence="2" id="KW-1185">Reference proteome</keyword>
<name>A0A6S7H0K1_PARCT</name>
<dbReference type="PANTHER" id="PTHR37162">
    <property type="entry name" value="HAT FAMILY DIMERISATION DOMAINCONTAINING PROTEIN-RELATED"/>
    <property type="match status" value="1"/>
</dbReference>
<comment type="caution">
    <text evidence="1">The sequence shown here is derived from an EMBL/GenBank/DDBJ whole genome shotgun (WGS) entry which is preliminary data.</text>
</comment>
<dbReference type="AlphaFoldDB" id="A0A6S7H0K1"/>
<evidence type="ECO:0000313" key="2">
    <source>
        <dbReference type="Proteomes" id="UP001152795"/>
    </source>
</evidence>
<protein>
    <submittedName>
        <fullName evidence="1">PREDICTED: uncharacterized protein LOC107326933</fullName>
    </submittedName>
</protein>
<sequence>MDKLSEEFIEFQLLHDENIPKQIWDQATVKVDAENDKFYHRMDIIWHYLSSLKAPDHTACFSRLSRIAMLALLIPHSNAQEERIFSMVRKNKTAFRPNLDPRGTLSSILTIKLANDVPAHQFEPTKELLKTAKSATWNYNKEHSNK</sequence>
<evidence type="ECO:0000313" key="1">
    <source>
        <dbReference type="EMBL" id="CAB3996139.1"/>
    </source>
</evidence>